<dbReference type="Proteomes" id="UP000886602">
    <property type="component" value="Unassembled WGS sequence"/>
</dbReference>
<name>A0A9D7F8R0_9RHOO</name>
<dbReference type="InterPro" id="IPR009822">
    <property type="entry name" value="YaeQ"/>
</dbReference>
<organism evidence="1 2">
    <name type="scientific">Candidatus Propionivibrio dominans</name>
    <dbReference type="NCBI Taxonomy" id="2954373"/>
    <lineage>
        <taxon>Bacteria</taxon>
        <taxon>Pseudomonadati</taxon>
        <taxon>Pseudomonadota</taxon>
        <taxon>Betaproteobacteria</taxon>
        <taxon>Rhodocyclales</taxon>
        <taxon>Rhodocyclaceae</taxon>
        <taxon>Propionivibrio</taxon>
    </lineage>
</organism>
<dbReference type="InterPro" id="IPR011335">
    <property type="entry name" value="Restrct_endonuc-II-like"/>
</dbReference>
<protein>
    <submittedName>
        <fullName evidence="1">YaeQ family protein</fullName>
    </submittedName>
</protein>
<dbReference type="PIRSF" id="PIRSF011484">
    <property type="entry name" value="YaeQ"/>
    <property type="match status" value="1"/>
</dbReference>
<dbReference type="PANTHER" id="PTHR38784:SF1">
    <property type="entry name" value="SUCROSE PHOSPHORYLASE"/>
    <property type="match status" value="1"/>
</dbReference>
<proteinExistence type="predicted"/>
<dbReference type="AlphaFoldDB" id="A0A9D7F8R0"/>
<accession>A0A9D7F8R0</accession>
<dbReference type="Gene3D" id="3.10.640.10">
    <property type="entry name" value="Restriction endonuclease-like alpha-beta roll domain"/>
    <property type="match status" value="1"/>
</dbReference>
<dbReference type="CDD" id="cd22368">
    <property type="entry name" value="YaeQ-like"/>
    <property type="match status" value="1"/>
</dbReference>
<gene>
    <name evidence="1" type="ORF">IPJ48_01775</name>
</gene>
<dbReference type="InterPro" id="IPR038590">
    <property type="entry name" value="YaeQ_sf"/>
</dbReference>
<dbReference type="PANTHER" id="PTHR38784">
    <property type="entry name" value="SUCROSE PHOSPHORYLASE"/>
    <property type="match status" value="1"/>
</dbReference>
<dbReference type="EMBL" id="JADJNC010000003">
    <property type="protein sequence ID" value="MBK7421913.1"/>
    <property type="molecule type" value="Genomic_DNA"/>
</dbReference>
<dbReference type="Pfam" id="PF07152">
    <property type="entry name" value="YaeQ"/>
    <property type="match status" value="1"/>
</dbReference>
<evidence type="ECO:0000313" key="2">
    <source>
        <dbReference type="Proteomes" id="UP000886602"/>
    </source>
</evidence>
<dbReference type="SMART" id="SM01322">
    <property type="entry name" value="YaeQ"/>
    <property type="match status" value="1"/>
</dbReference>
<evidence type="ECO:0000313" key="1">
    <source>
        <dbReference type="EMBL" id="MBK7421913.1"/>
    </source>
</evidence>
<comment type="caution">
    <text evidence="1">The sequence shown here is derived from an EMBL/GenBank/DDBJ whole genome shotgun (WGS) entry which is preliminary data.</text>
</comment>
<dbReference type="SUPFAM" id="SSF52980">
    <property type="entry name" value="Restriction endonuclease-like"/>
    <property type="match status" value="1"/>
</dbReference>
<sequence>MALKATIFKVDLALADLDRNVYENFSLTLARHPSENDTRMMVRLLAFMRYAEHSLDFGRGLSSDEEPDLWRKDLTGAIDLWIQVGQPDERWLRKASGRSGRVVVFSYGGRVAEMWWEQNRATLEKLPNLTVFRLSAESTQALAALASRNMSLQCMIQDGEMLITGEGEPVRIEPALVFGSP</sequence>
<reference evidence="1" key="1">
    <citation type="submission" date="2020-10" db="EMBL/GenBank/DDBJ databases">
        <title>Connecting structure to function with the recovery of over 1000 high-quality activated sludge metagenome-assembled genomes encoding full-length rRNA genes using long-read sequencing.</title>
        <authorList>
            <person name="Singleton C.M."/>
            <person name="Petriglieri F."/>
            <person name="Kristensen J.M."/>
            <person name="Kirkegaard R.H."/>
            <person name="Michaelsen T.Y."/>
            <person name="Andersen M.H."/>
            <person name="Karst S.M."/>
            <person name="Dueholm M.S."/>
            <person name="Nielsen P.H."/>
            <person name="Albertsen M."/>
        </authorList>
    </citation>
    <scope>NUCLEOTIDE SEQUENCE</scope>
    <source>
        <strain evidence="1">EsbW_18-Q3-R4-48_MAXAC.044</strain>
    </source>
</reference>